<dbReference type="InParanoid" id="A0A0G4GHH1"/>
<dbReference type="OrthoDB" id="359342at2759"/>
<sequence length="141" mass="15864">MTTEEPGKMQISNARPRVFYAQVAKRFFGGSKDKEPVEELILTALGSAMNSAVAVSDSLVKNKVATITQVETSYYRPEEGEARNRLIRNVPKLTIRMKKDPDFKYPVNEPEGEAKADEVVDEDEEVIDDNDHEEEGETVDE</sequence>
<keyword evidence="4" id="KW-1185">Reference proteome</keyword>
<dbReference type="SUPFAM" id="SSF82704">
    <property type="entry name" value="AlbA-like"/>
    <property type="match status" value="1"/>
</dbReference>
<evidence type="ECO:0000313" key="3">
    <source>
        <dbReference type="EMBL" id="CEM29172.1"/>
    </source>
</evidence>
<keyword evidence="1" id="KW-0694">RNA-binding</keyword>
<feature type="compositionally biased region" description="Acidic residues" evidence="2">
    <location>
        <begin position="119"/>
        <end position="141"/>
    </location>
</feature>
<dbReference type="AlphaFoldDB" id="A0A0G4GHH1"/>
<protein>
    <recommendedName>
        <fullName evidence="5">DNA/RNA-binding protein Alba-like domain-containing protein</fullName>
    </recommendedName>
</protein>
<accession>A0A0G4GHH1</accession>
<dbReference type="PhylomeDB" id="A0A0G4GHH1"/>
<reference evidence="3 4" key="1">
    <citation type="submission" date="2014-11" db="EMBL/GenBank/DDBJ databases">
        <authorList>
            <person name="Zhu J."/>
            <person name="Qi W."/>
            <person name="Song R."/>
        </authorList>
    </citation>
    <scope>NUCLEOTIDE SEQUENCE [LARGE SCALE GENOMIC DNA]</scope>
</reference>
<proteinExistence type="predicted"/>
<dbReference type="Gene3D" id="3.30.110.20">
    <property type="entry name" value="Alba-like domain"/>
    <property type="match status" value="1"/>
</dbReference>
<gene>
    <name evidence="3" type="ORF">Vbra_10007</name>
</gene>
<feature type="region of interest" description="Disordered" evidence="2">
    <location>
        <begin position="101"/>
        <end position="141"/>
    </location>
</feature>
<evidence type="ECO:0000256" key="1">
    <source>
        <dbReference type="ARBA" id="ARBA00022884"/>
    </source>
</evidence>
<dbReference type="EMBL" id="CDMY01000666">
    <property type="protein sequence ID" value="CEM29172.1"/>
    <property type="molecule type" value="Genomic_DNA"/>
</dbReference>
<organism evidence="3 4">
    <name type="scientific">Vitrella brassicaformis (strain CCMP3155)</name>
    <dbReference type="NCBI Taxonomy" id="1169540"/>
    <lineage>
        <taxon>Eukaryota</taxon>
        <taxon>Sar</taxon>
        <taxon>Alveolata</taxon>
        <taxon>Colpodellida</taxon>
        <taxon>Vitrellaceae</taxon>
        <taxon>Vitrella</taxon>
    </lineage>
</organism>
<evidence type="ECO:0000313" key="4">
    <source>
        <dbReference type="Proteomes" id="UP000041254"/>
    </source>
</evidence>
<dbReference type="FunCoup" id="A0A0G4GHH1">
    <property type="interactions" value="2"/>
</dbReference>
<dbReference type="Proteomes" id="UP000041254">
    <property type="component" value="Unassembled WGS sequence"/>
</dbReference>
<name>A0A0G4GHH1_VITBC</name>
<dbReference type="GO" id="GO:0003723">
    <property type="term" value="F:RNA binding"/>
    <property type="evidence" value="ECO:0007669"/>
    <property type="project" value="UniProtKB-KW"/>
</dbReference>
<evidence type="ECO:0008006" key="5">
    <source>
        <dbReference type="Google" id="ProtNLM"/>
    </source>
</evidence>
<evidence type="ECO:0000256" key="2">
    <source>
        <dbReference type="SAM" id="MobiDB-lite"/>
    </source>
</evidence>
<dbReference type="InterPro" id="IPR036882">
    <property type="entry name" value="Alba-like_dom_sf"/>
</dbReference>
<dbReference type="VEuPathDB" id="CryptoDB:Vbra_10007"/>